<sequence>MYLEIIIVRMNYECLQITSTKKLRVKVPVGWMVIDR</sequence>
<protein>
    <submittedName>
        <fullName evidence="1">Uncharacterized protein</fullName>
    </submittedName>
</protein>
<dbReference type="AlphaFoldDB" id="A0A0K2UK88"/>
<reference evidence="1" key="1">
    <citation type="submission" date="2014-05" db="EMBL/GenBank/DDBJ databases">
        <authorList>
            <person name="Chronopoulou M."/>
        </authorList>
    </citation>
    <scope>NUCLEOTIDE SEQUENCE</scope>
    <source>
        <tissue evidence="1">Whole organism</tissue>
    </source>
</reference>
<organism evidence="1">
    <name type="scientific">Lepeophtheirus salmonis</name>
    <name type="common">Salmon louse</name>
    <name type="synonym">Caligus salmonis</name>
    <dbReference type="NCBI Taxonomy" id="72036"/>
    <lineage>
        <taxon>Eukaryota</taxon>
        <taxon>Metazoa</taxon>
        <taxon>Ecdysozoa</taxon>
        <taxon>Arthropoda</taxon>
        <taxon>Crustacea</taxon>
        <taxon>Multicrustacea</taxon>
        <taxon>Hexanauplia</taxon>
        <taxon>Copepoda</taxon>
        <taxon>Siphonostomatoida</taxon>
        <taxon>Caligidae</taxon>
        <taxon>Lepeophtheirus</taxon>
    </lineage>
</organism>
<dbReference type="EMBL" id="HACA01021338">
    <property type="protein sequence ID" value="CDW38699.1"/>
    <property type="molecule type" value="Transcribed_RNA"/>
</dbReference>
<evidence type="ECO:0000313" key="1">
    <source>
        <dbReference type="EMBL" id="CDW38699.1"/>
    </source>
</evidence>
<name>A0A0K2UK88_LEPSM</name>
<accession>A0A0K2UK88</accession>
<proteinExistence type="predicted"/>